<keyword evidence="3" id="KW-0645">Protease</keyword>
<dbReference type="GO" id="GO:0004222">
    <property type="term" value="F:metalloendopeptidase activity"/>
    <property type="evidence" value="ECO:0007669"/>
    <property type="project" value="InterPro"/>
</dbReference>
<keyword evidence="7" id="KW-0862">Zinc</keyword>
<dbReference type="AlphaFoldDB" id="A0A3P3VS47"/>
<feature type="transmembrane region" description="Helical" evidence="11">
    <location>
        <begin position="61"/>
        <end position="82"/>
    </location>
</feature>
<evidence type="ECO:0000256" key="5">
    <source>
        <dbReference type="ARBA" id="ARBA00022723"/>
    </source>
</evidence>
<dbReference type="InterPro" id="IPR001915">
    <property type="entry name" value="Peptidase_M48"/>
</dbReference>
<sequence>MDFFQAQEDAKRKSRWLLLLMGAAVLSLVVIAFLMMAALLWYAQQSVHLAQPFSDYLSPELFLGCLAGVGGVVLVGSLVKLAQLGRGPGALMQAMGGRLIEAQPSALRELVLRNLVEETAIASGVPVPQIYILDEEPAINAFAAGFSLEDSALGFTRGCIDRLGRDELEGVVAHEFSHLVHGDSRLNLKLMGVLHGITMISSLGYQMLRSQRYRSRGGRSGSSASLVGLGLLVIGYSGLFFASLIRAAVSRQREFLADASAVQYTRNTEGLAGALKRIGGYPLASELQTPLAAEASHMLFSRGVSRWAGGLFATHPPLDHRILRLEPGWRGDLLEGVGEVQALDAALTGQAHATPLSAVVDQRQPASQWVGQAGPVEREGARRLLTALPQSLQSLAHREDGARVILCGLLLGQEGSLREKQLRMLRNEWPEADFDLLCGQVKTLDRLPRAQRLPLVNLALPMLKQLPVEARRALVARVQWLVAVDGKLSPFEWAIQVLVIQQLSPPPTSSPVPLVKRLRELRLLLSWLAWSGRLSAAVAQQHCSEAYRRLRVKSVGVIPAQRLKPQEVTQAALALVNVRTTDKQRLLDALEALVVADDKVLLEEWELLRTLAELLGCPLPLLVQGESEG</sequence>
<accession>A0A3P3VS47</accession>
<dbReference type="PANTHER" id="PTHR43221:SF2">
    <property type="entry name" value="PROTEASE HTPX HOMOLOG"/>
    <property type="match status" value="1"/>
</dbReference>
<evidence type="ECO:0000259" key="12">
    <source>
        <dbReference type="Pfam" id="PF01435"/>
    </source>
</evidence>
<keyword evidence="6" id="KW-0378">Hydrolase</keyword>
<evidence type="ECO:0000256" key="7">
    <source>
        <dbReference type="ARBA" id="ARBA00022833"/>
    </source>
</evidence>
<dbReference type="Proteomes" id="UP000280792">
    <property type="component" value="Unassembled WGS sequence"/>
</dbReference>
<evidence type="ECO:0000256" key="1">
    <source>
        <dbReference type="ARBA" id="ARBA00001947"/>
    </source>
</evidence>
<keyword evidence="8 11" id="KW-1133">Transmembrane helix</keyword>
<protein>
    <submittedName>
        <fullName evidence="13">Peptidase M48 Ste24p</fullName>
    </submittedName>
</protein>
<evidence type="ECO:0000256" key="4">
    <source>
        <dbReference type="ARBA" id="ARBA00022692"/>
    </source>
</evidence>
<dbReference type="PANTHER" id="PTHR43221">
    <property type="entry name" value="PROTEASE HTPX"/>
    <property type="match status" value="1"/>
</dbReference>
<comment type="caution">
    <text evidence="13">The sequence shown here is derived from an EMBL/GenBank/DDBJ whole genome shotgun (WGS) entry which is preliminary data.</text>
</comment>
<evidence type="ECO:0000256" key="3">
    <source>
        <dbReference type="ARBA" id="ARBA00022670"/>
    </source>
</evidence>
<dbReference type="EMBL" id="QWEZ01000001">
    <property type="protein sequence ID" value="RRJ84329.1"/>
    <property type="molecule type" value="Genomic_DNA"/>
</dbReference>
<proteinExistence type="predicted"/>
<evidence type="ECO:0000256" key="6">
    <source>
        <dbReference type="ARBA" id="ARBA00022801"/>
    </source>
</evidence>
<keyword evidence="2" id="KW-1003">Cell membrane</keyword>
<evidence type="ECO:0000256" key="10">
    <source>
        <dbReference type="ARBA" id="ARBA00023136"/>
    </source>
</evidence>
<dbReference type="CDD" id="cd07340">
    <property type="entry name" value="M48B_Htpx_like"/>
    <property type="match status" value="1"/>
</dbReference>
<evidence type="ECO:0000256" key="11">
    <source>
        <dbReference type="SAM" id="Phobius"/>
    </source>
</evidence>
<evidence type="ECO:0000256" key="9">
    <source>
        <dbReference type="ARBA" id="ARBA00023049"/>
    </source>
</evidence>
<dbReference type="InterPro" id="IPR050083">
    <property type="entry name" value="HtpX_protease"/>
</dbReference>
<dbReference type="GO" id="GO:0006508">
    <property type="term" value="P:proteolysis"/>
    <property type="evidence" value="ECO:0007669"/>
    <property type="project" value="UniProtKB-KW"/>
</dbReference>
<dbReference type="RefSeq" id="WP_125014757.1">
    <property type="nucleotide sequence ID" value="NZ_QWEZ01000001.1"/>
</dbReference>
<evidence type="ECO:0000313" key="13">
    <source>
        <dbReference type="EMBL" id="RRJ84329.1"/>
    </source>
</evidence>
<dbReference type="GO" id="GO:0046872">
    <property type="term" value="F:metal ion binding"/>
    <property type="evidence" value="ECO:0007669"/>
    <property type="project" value="UniProtKB-KW"/>
</dbReference>
<organism evidence="13 14">
    <name type="scientific">Aestuariirhabdus litorea</name>
    <dbReference type="NCBI Taxonomy" id="2528527"/>
    <lineage>
        <taxon>Bacteria</taxon>
        <taxon>Pseudomonadati</taxon>
        <taxon>Pseudomonadota</taxon>
        <taxon>Gammaproteobacteria</taxon>
        <taxon>Oceanospirillales</taxon>
        <taxon>Aestuariirhabdaceae</taxon>
        <taxon>Aestuariirhabdus</taxon>
    </lineage>
</organism>
<keyword evidence="9" id="KW-0482">Metalloprotease</keyword>
<keyword evidence="10 11" id="KW-0472">Membrane</keyword>
<keyword evidence="14" id="KW-1185">Reference proteome</keyword>
<keyword evidence="5" id="KW-0479">Metal-binding</keyword>
<keyword evidence="4 11" id="KW-0812">Transmembrane</keyword>
<comment type="cofactor">
    <cofactor evidence="1">
        <name>Zn(2+)</name>
        <dbReference type="ChEBI" id="CHEBI:29105"/>
    </cofactor>
</comment>
<feature type="domain" description="Peptidase M48" evidence="12">
    <location>
        <begin position="108"/>
        <end position="326"/>
    </location>
</feature>
<evidence type="ECO:0000256" key="8">
    <source>
        <dbReference type="ARBA" id="ARBA00022989"/>
    </source>
</evidence>
<evidence type="ECO:0000256" key="2">
    <source>
        <dbReference type="ARBA" id="ARBA00022475"/>
    </source>
</evidence>
<feature type="transmembrane region" description="Helical" evidence="11">
    <location>
        <begin position="16"/>
        <end position="41"/>
    </location>
</feature>
<dbReference type="Pfam" id="PF01435">
    <property type="entry name" value="Peptidase_M48"/>
    <property type="match status" value="1"/>
</dbReference>
<reference evidence="13 14" key="2">
    <citation type="submission" date="2018-12" db="EMBL/GenBank/DDBJ databases">
        <title>Simiduia agarivorans gen. nov., sp. nov., a marine, agarolytic bacterium isolated from shallow coastal water from Keelung, Taiwan.</title>
        <authorList>
            <person name="Shieh W.Y."/>
        </authorList>
    </citation>
    <scope>NUCLEOTIDE SEQUENCE [LARGE SCALE GENOMIC DNA]</scope>
    <source>
        <strain evidence="13 14">GTF-13</strain>
    </source>
</reference>
<dbReference type="Gene3D" id="3.30.2010.10">
    <property type="entry name" value="Metalloproteases ('zincins'), catalytic domain"/>
    <property type="match status" value="1"/>
</dbReference>
<name>A0A3P3VS47_9GAMM</name>
<reference evidence="13 14" key="1">
    <citation type="submission" date="2018-08" db="EMBL/GenBank/DDBJ databases">
        <authorList>
            <person name="Khan S.A."/>
        </authorList>
    </citation>
    <scope>NUCLEOTIDE SEQUENCE [LARGE SCALE GENOMIC DNA]</scope>
    <source>
        <strain evidence="13 14">GTF-13</strain>
    </source>
</reference>
<feature type="transmembrane region" description="Helical" evidence="11">
    <location>
        <begin position="225"/>
        <end position="245"/>
    </location>
</feature>
<gene>
    <name evidence="13" type="ORF">D0544_04260</name>
</gene>
<evidence type="ECO:0000313" key="14">
    <source>
        <dbReference type="Proteomes" id="UP000280792"/>
    </source>
</evidence>